<evidence type="ECO:0000256" key="1">
    <source>
        <dbReference type="SAM" id="SignalP"/>
    </source>
</evidence>
<dbReference type="InterPro" id="IPR043504">
    <property type="entry name" value="Peptidase_S1_PA_chymotrypsin"/>
</dbReference>
<dbReference type="Gene3D" id="2.40.10.10">
    <property type="entry name" value="Trypsin-like serine proteases"/>
    <property type="match status" value="2"/>
</dbReference>
<feature type="signal peptide" evidence="1">
    <location>
        <begin position="1"/>
        <end position="28"/>
    </location>
</feature>
<dbReference type="EMBL" id="JBIRGH010000001">
    <property type="protein sequence ID" value="MFH8583006.1"/>
    <property type="molecule type" value="Genomic_DNA"/>
</dbReference>
<keyword evidence="3" id="KW-1185">Reference proteome</keyword>
<reference evidence="2 3" key="1">
    <citation type="submission" date="2024-10" db="EMBL/GenBank/DDBJ databases">
        <title>The Natural Products Discovery Center: Release of the First 8490 Sequenced Strains for Exploring Actinobacteria Biosynthetic Diversity.</title>
        <authorList>
            <person name="Kalkreuter E."/>
            <person name="Kautsar S.A."/>
            <person name="Yang D."/>
            <person name="Bader C.D."/>
            <person name="Teijaro C.N."/>
            <person name="Fluegel L."/>
            <person name="Davis C.M."/>
            <person name="Simpson J.R."/>
            <person name="Lauterbach L."/>
            <person name="Steele A.D."/>
            <person name="Gui C."/>
            <person name="Meng S."/>
            <person name="Li G."/>
            <person name="Viehrig K."/>
            <person name="Ye F."/>
            <person name="Su P."/>
            <person name="Kiefer A.F."/>
            <person name="Nichols A."/>
            <person name="Cepeda A.J."/>
            <person name="Yan W."/>
            <person name="Fan B."/>
            <person name="Jiang Y."/>
            <person name="Adhikari A."/>
            <person name="Zheng C.-J."/>
            <person name="Schuster L."/>
            <person name="Cowan T.M."/>
            <person name="Smanski M.J."/>
            <person name="Chevrette M.G."/>
            <person name="De Carvalho L.P.S."/>
            <person name="Shen B."/>
        </authorList>
    </citation>
    <scope>NUCLEOTIDE SEQUENCE [LARGE SCALE GENOMIC DNA]</scope>
    <source>
        <strain evidence="2 3">NPDC018013</strain>
    </source>
</reference>
<keyword evidence="1" id="KW-0732">Signal</keyword>
<accession>A0ABW7R4P1</accession>
<dbReference type="Proteomes" id="UP001610990">
    <property type="component" value="Unassembled WGS sequence"/>
</dbReference>
<evidence type="ECO:0000313" key="2">
    <source>
        <dbReference type="EMBL" id="MFH8583006.1"/>
    </source>
</evidence>
<evidence type="ECO:0000313" key="3">
    <source>
        <dbReference type="Proteomes" id="UP001610990"/>
    </source>
</evidence>
<dbReference type="InterPro" id="IPR009003">
    <property type="entry name" value="Peptidase_S1_PA"/>
</dbReference>
<organism evidence="2 3">
    <name type="scientific">Streptomyces celluloflavus</name>
    <dbReference type="NCBI Taxonomy" id="58344"/>
    <lineage>
        <taxon>Bacteria</taxon>
        <taxon>Bacillati</taxon>
        <taxon>Actinomycetota</taxon>
        <taxon>Actinomycetes</taxon>
        <taxon>Kitasatosporales</taxon>
        <taxon>Streptomycetaceae</taxon>
        <taxon>Streptomyces</taxon>
    </lineage>
</organism>
<protein>
    <submittedName>
        <fullName evidence="2">Trypsin-like peptidase domain-containing protein</fullName>
    </submittedName>
</protein>
<gene>
    <name evidence="2" type="ORF">ACH4GP_01240</name>
</gene>
<feature type="chain" id="PRO_5046834766" evidence="1">
    <location>
        <begin position="29"/>
        <end position="320"/>
    </location>
</feature>
<dbReference type="RefSeq" id="WP_397670645.1">
    <property type="nucleotide sequence ID" value="NZ_JBIRGH010000001.1"/>
</dbReference>
<dbReference type="SUPFAM" id="SSF50494">
    <property type="entry name" value="Trypsin-like serine proteases"/>
    <property type="match status" value="1"/>
</dbReference>
<comment type="caution">
    <text evidence="2">The sequence shown here is derived from an EMBL/GenBank/DDBJ whole genome shotgun (WGS) entry which is preliminary data.</text>
</comment>
<sequence>MNRPLVGTLATAVLGAAALVGTAGSAGAAPLPGKSAHPDRVITAAPSAQRGAAAHGSGAEVQLQSKAKSKAKAVNFAGTVALSNCSGSIVRMPTSQANDPALVMTNGHCLETGMPGPGEVIVDQPSSRSFTVLGASANQLGTIKATKVAYSTMTDTDVTLYQTSSTYAQIQQKFNIKPLELATGHPVQGNAITVVSGYWKKTYSCNIDGFVHNLKEGDWTWKDSVRYTPECQTIGGTSGSPVIDNATGKVAAINNTGNEDGEQCTVNNPCEVDESGNVTVHQGTNYAEETYGIPQCFVAGNKLDLSQAGCELPKSGALRR</sequence>
<dbReference type="Pfam" id="PF13365">
    <property type="entry name" value="Trypsin_2"/>
    <property type="match status" value="1"/>
</dbReference>
<name>A0ABW7R4P1_9ACTN</name>
<proteinExistence type="predicted"/>